<dbReference type="GO" id="GO:0003723">
    <property type="term" value="F:RNA binding"/>
    <property type="evidence" value="ECO:0007669"/>
    <property type="project" value="InterPro"/>
</dbReference>
<accession>A0A031LLG6</accession>
<dbReference type="Gene3D" id="2.30.30.100">
    <property type="match status" value="1"/>
</dbReference>
<dbReference type="AlphaFoldDB" id="A0A031LLG6"/>
<organism evidence="2 3">
    <name type="scientific">Candidatus Acidianus copahuensis</name>
    <dbReference type="NCBI Taxonomy" id="1160895"/>
    <lineage>
        <taxon>Archaea</taxon>
        <taxon>Thermoproteota</taxon>
        <taxon>Thermoprotei</taxon>
        <taxon>Sulfolobales</taxon>
        <taxon>Sulfolobaceae</taxon>
        <taxon>Acidianus</taxon>
    </lineage>
</organism>
<protein>
    <submittedName>
        <fullName evidence="2">Sm ribonucleo</fullName>
    </submittedName>
</protein>
<dbReference type="InterPro" id="IPR010920">
    <property type="entry name" value="LSM_dom_sf"/>
</dbReference>
<feature type="domain" description="Sm" evidence="1">
    <location>
        <begin position="6"/>
        <end position="75"/>
    </location>
</feature>
<dbReference type="RefSeq" id="WP_048100088.1">
    <property type="nucleotide sequence ID" value="NZ_JFZT01000048.1"/>
</dbReference>
<name>A0A031LLG6_9CREN</name>
<dbReference type="OrthoDB" id="24895at2157"/>
<dbReference type="SUPFAM" id="SSF50182">
    <property type="entry name" value="Sm-like ribonucleoproteins"/>
    <property type="match status" value="1"/>
</dbReference>
<dbReference type="Pfam" id="PF14894">
    <property type="entry name" value="Lsm_C"/>
    <property type="match status" value="1"/>
</dbReference>
<dbReference type="InterPro" id="IPR028277">
    <property type="entry name" value="Lsm_C"/>
</dbReference>
<dbReference type="Gene3D" id="3.30.310.60">
    <property type="entry name" value="Like-Sm ribonucleoprotein, C-terminal domain"/>
    <property type="match status" value="1"/>
</dbReference>
<dbReference type="EMBL" id="JFZT01000048">
    <property type="protein sequence ID" value="EZQ03037.1"/>
    <property type="molecule type" value="Genomic_DNA"/>
</dbReference>
<dbReference type="InterPro" id="IPR037156">
    <property type="entry name" value="Lsm_C_sf"/>
</dbReference>
<gene>
    <name evidence="2" type="ORF">CM19_09320</name>
</gene>
<evidence type="ECO:0000313" key="3">
    <source>
        <dbReference type="Proteomes" id="UP000024332"/>
    </source>
</evidence>
<dbReference type="InterPro" id="IPR047575">
    <property type="entry name" value="Sm"/>
</dbReference>
<keyword evidence="3" id="KW-1185">Reference proteome</keyword>
<evidence type="ECO:0000313" key="2">
    <source>
        <dbReference type="EMBL" id="EZQ03037.1"/>
    </source>
</evidence>
<dbReference type="STRING" id="1160895.CM19_09320"/>
<dbReference type="PROSITE" id="PS52002">
    <property type="entry name" value="SM"/>
    <property type="match status" value="1"/>
</dbReference>
<reference evidence="2 3" key="1">
    <citation type="submission" date="2014-03" db="EMBL/GenBank/DDBJ databases">
        <title>Draft genome sequence of the novel thermoacidophilic archaea Acidianus copahuensis ALE1 strain, isolated from Copahue volcanic area in Neuquen Argentina.</title>
        <authorList>
            <person name="Urbieta M.S."/>
            <person name="Rascovan N."/>
            <person name="Castro C."/>
            <person name="Revale S."/>
            <person name="Giaveno M.A."/>
            <person name="Vazquez M.P."/>
            <person name="Donati E.R."/>
        </authorList>
    </citation>
    <scope>NUCLEOTIDE SEQUENCE [LARGE SCALE GENOMIC DNA]</scope>
    <source>
        <strain evidence="2 3">ALE1</strain>
    </source>
</reference>
<evidence type="ECO:0000259" key="1">
    <source>
        <dbReference type="PROSITE" id="PS52002"/>
    </source>
</evidence>
<sequence length="144" mass="16212">MSLQHRVSVDLNSLVDKTIIVKLVNNRTYTGELSSFEISPLIIALNNAKDSENNLFYKVIINGDIISEILVKSPPLFDVREFASLLEKSLNLRTGDIKLYEEAGFITILDNIKVSENGVEGRGPLAQRINDIFDDYIAKKKKRS</sequence>
<comment type="caution">
    <text evidence="2">The sequence shown here is derived from an EMBL/GenBank/DDBJ whole genome shotgun (WGS) entry which is preliminary data.</text>
</comment>
<dbReference type="Proteomes" id="UP000024332">
    <property type="component" value="Unassembled WGS sequence"/>
</dbReference>
<proteinExistence type="predicted"/>